<dbReference type="InterPro" id="IPR010344">
    <property type="entry name" value="YbjH"/>
</dbReference>
<evidence type="ECO:0000313" key="2">
    <source>
        <dbReference type="Proteomes" id="UP000533637"/>
    </source>
</evidence>
<evidence type="ECO:0000313" key="1">
    <source>
        <dbReference type="EMBL" id="MBB4623707.1"/>
    </source>
</evidence>
<dbReference type="RefSeq" id="WP_229801061.1">
    <property type="nucleotide sequence ID" value="NZ_BMPB01000008.1"/>
</dbReference>
<proteinExistence type="predicted"/>
<protein>
    <recommendedName>
        <fullName evidence="3">Bacterial lipoprotein (DUF940)</fullName>
    </recommendedName>
</protein>
<reference evidence="1 2" key="1">
    <citation type="submission" date="2020-08" db="EMBL/GenBank/DDBJ databases">
        <title>Genomic Encyclopedia of Type Strains, Phase IV (KMG-IV): sequencing the most valuable type-strain genomes for metagenomic binning, comparative biology and taxonomic classification.</title>
        <authorList>
            <person name="Goeker M."/>
        </authorList>
    </citation>
    <scope>NUCLEOTIDE SEQUENCE [LARGE SCALE GENOMIC DNA]</scope>
    <source>
        <strain evidence="1 2">DSM 102983</strain>
    </source>
</reference>
<name>A0ABR6KQD0_9BACT</name>
<organism evidence="1 2">
    <name type="scientific">Parabacteroides faecis</name>
    <dbReference type="NCBI Taxonomy" id="1217282"/>
    <lineage>
        <taxon>Bacteria</taxon>
        <taxon>Pseudomonadati</taxon>
        <taxon>Bacteroidota</taxon>
        <taxon>Bacteroidia</taxon>
        <taxon>Bacteroidales</taxon>
        <taxon>Tannerellaceae</taxon>
        <taxon>Parabacteroides</taxon>
    </lineage>
</organism>
<dbReference type="EMBL" id="JACHOC010000007">
    <property type="protein sequence ID" value="MBB4623707.1"/>
    <property type="molecule type" value="Genomic_DNA"/>
</dbReference>
<keyword evidence="2" id="KW-1185">Reference proteome</keyword>
<sequence>MLKIYRILFLFLLGCLFGWKGKATVKEALVDLGMENVKVAVQAGGVCIAYEDNVYRGTYRGLFEVIRTLLDEPDIADENIQLAVLENGIPQIRVSLDREFVSAYRQGRLSLAAVMKGLAISYDTDEVMKALKGTKAVNRSAGKVDLVLYPQVRLQNSWLDKIYGAVLDIAPAVEIGLWKGASFTGQVIFPVWNNLVGEMDYIRAGMLVVRQEIRLPKNVFATLSVGNFNQDRIGVDLNLLYHTNSDRWAFGLSGGLTGASTFYGGRWEVTQWRRVNGSVLVRYNEPYYNLRFDLSAHRYIYGDYGVRGDCSRHFGEITVGLFAMYSEGEVNGGFHFAIPLPRKKRSKHRAVRVRLPEYFDWQYEAQSGPRYTSRRLGRSYETRPDENRNRTYYNPDFIKDNLVILAEQSK</sequence>
<evidence type="ECO:0008006" key="3">
    <source>
        <dbReference type="Google" id="ProtNLM"/>
    </source>
</evidence>
<gene>
    <name evidence="1" type="ORF">GGQ57_003623</name>
</gene>
<dbReference type="Proteomes" id="UP000533637">
    <property type="component" value="Unassembled WGS sequence"/>
</dbReference>
<dbReference type="Pfam" id="PF06082">
    <property type="entry name" value="YjbH"/>
    <property type="match status" value="1"/>
</dbReference>
<accession>A0ABR6KQD0</accession>
<comment type="caution">
    <text evidence="1">The sequence shown here is derived from an EMBL/GenBank/DDBJ whole genome shotgun (WGS) entry which is preliminary data.</text>
</comment>